<proteinExistence type="inferred from homology"/>
<dbReference type="GO" id="GO:0071513">
    <property type="term" value="C:phosphopantothenoylcysteine decarboxylase complex"/>
    <property type="evidence" value="ECO:0007669"/>
    <property type="project" value="TreeGrafter"/>
</dbReference>
<organism evidence="7 8">
    <name type="scientific">Roseiflexus castenholzii (strain DSM 13941 / HLO8)</name>
    <dbReference type="NCBI Taxonomy" id="383372"/>
    <lineage>
        <taxon>Bacteria</taxon>
        <taxon>Bacillati</taxon>
        <taxon>Chloroflexota</taxon>
        <taxon>Chloroflexia</taxon>
        <taxon>Chloroflexales</taxon>
        <taxon>Roseiflexineae</taxon>
        <taxon>Roseiflexaceae</taxon>
        <taxon>Roseiflexus</taxon>
    </lineage>
</organism>
<dbReference type="InterPro" id="IPR036551">
    <property type="entry name" value="Flavin_trans-like"/>
</dbReference>
<keyword evidence="3" id="KW-0460">Magnesium</keyword>
<dbReference type="RefSeq" id="WP_012121886.1">
    <property type="nucleotide sequence ID" value="NC_009767.1"/>
</dbReference>
<dbReference type="EMBL" id="CP000804">
    <property type="protein sequence ID" value="ABU59462.1"/>
    <property type="molecule type" value="Genomic_DNA"/>
</dbReference>
<keyword evidence="3 4" id="KW-0285">Flavoprotein</keyword>
<dbReference type="GO" id="GO:0015941">
    <property type="term" value="P:pantothenate catabolic process"/>
    <property type="evidence" value="ECO:0007669"/>
    <property type="project" value="InterPro"/>
</dbReference>
<dbReference type="NCBIfam" id="TIGR00521">
    <property type="entry name" value="coaBC_dfp"/>
    <property type="match status" value="1"/>
</dbReference>
<dbReference type="HOGENOM" id="CLU_033319_0_3_0"/>
<dbReference type="InterPro" id="IPR035929">
    <property type="entry name" value="CoaB-like_sf"/>
</dbReference>
<dbReference type="GO" id="GO:0004633">
    <property type="term" value="F:phosphopantothenoylcysteine decarboxylase activity"/>
    <property type="evidence" value="ECO:0007669"/>
    <property type="project" value="UniProtKB-UniRule"/>
</dbReference>
<keyword evidence="3" id="KW-0511">Multifunctional enzyme</keyword>
<feature type="binding site" evidence="3">
    <location>
        <position position="339"/>
    </location>
    <ligand>
        <name>CTP</name>
        <dbReference type="ChEBI" id="CHEBI:37563"/>
    </ligand>
</feature>
<dbReference type="GO" id="GO:0010181">
    <property type="term" value="F:FMN binding"/>
    <property type="evidence" value="ECO:0007669"/>
    <property type="project" value="UniProtKB-UniRule"/>
</dbReference>
<feature type="binding site" evidence="3">
    <location>
        <position position="281"/>
    </location>
    <ligand>
        <name>CTP</name>
        <dbReference type="ChEBI" id="CHEBI:37563"/>
    </ligand>
</feature>
<feature type="domain" description="DNA/pantothenate metabolism flavoprotein C-terminal" evidence="6">
    <location>
        <begin position="188"/>
        <end position="393"/>
    </location>
</feature>
<dbReference type="PANTHER" id="PTHR14359:SF6">
    <property type="entry name" value="PHOSPHOPANTOTHENOYLCYSTEINE DECARBOXYLASE"/>
    <property type="match status" value="1"/>
</dbReference>
<dbReference type="SUPFAM" id="SSF52507">
    <property type="entry name" value="Homo-oligomeric flavin-containing Cys decarboxylases, HFCD"/>
    <property type="match status" value="1"/>
</dbReference>
<dbReference type="PANTHER" id="PTHR14359">
    <property type="entry name" value="HOMO-OLIGOMERIC FLAVIN CONTAINING CYS DECARBOXYLASE FAMILY"/>
    <property type="match status" value="1"/>
</dbReference>
<feature type="binding site" evidence="3">
    <location>
        <position position="291"/>
    </location>
    <ligand>
        <name>CTP</name>
        <dbReference type="ChEBI" id="CHEBI:37563"/>
    </ligand>
</feature>
<evidence type="ECO:0000259" key="6">
    <source>
        <dbReference type="Pfam" id="PF04127"/>
    </source>
</evidence>
<evidence type="ECO:0000256" key="3">
    <source>
        <dbReference type="HAMAP-Rule" id="MF_02225"/>
    </source>
</evidence>
<comment type="cofactor">
    <cofactor evidence="3">
        <name>Mg(2+)</name>
        <dbReference type="ChEBI" id="CHEBI:18420"/>
    </cofactor>
</comment>
<dbReference type="HAMAP" id="MF_02225">
    <property type="entry name" value="CoaBC"/>
    <property type="match status" value="1"/>
</dbReference>
<dbReference type="eggNOG" id="COG0452">
    <property type="taxonomic scope" value="Bacteria"/>
</dbReference>
<feature type="binding site" evidence="3">
    <location>
        <position position="343"/>
    </location>
    <ligand>
        <name>CTP</name>
        <dbReference type="ChEBI" id="CHEBI:37563"/>
    </ligand>
</feature>
<dbReference type="Proteomes" id="UP000000263">
    <property type="component" value="Chromosome"/>
</dbReference>
<evidence type="ECO:0000259" key="5">
    <source>
        <dbReference type="Pfam" id="PF02441"/>
    </source>
</evidence>
<dbReference type="KEGG" id="rca:Rcas_3412"/>
<comment type="pathway">
    <text evidence="3 4">Cofactor biosynthesis; coenzyme A biosynthesis; CoA from (R)-pantothenate: step 3/5.</text>
</comment>
<feature type="region of interest" description="Phosphopantothenoylcysteine decarboxylase" evidence="3">
    <location>
        <begin position="1"/>
        <end position="192"/>
    </location>
</feature>
<dbReference type="UniPathway" id="UPA00241">
    <property type="reaction ID" value="UER00353"/>
</dbReference>
<dbReference type="Gene3D" id="3.40.50.10300">
    <property type="entry name" value="CoaB-like"/>
    <property type="match status" value="1"/>
</dbReference>
<dbReference type="EC" id="6.3.2.5" evidence="3"/>
<comment type="cofactor">
    <cofactor evidence="3">
        <name>FMN</name>
        <dbReference type="ChEBI" id="CHEBI:58210"/>
    </cofactor>
    <text evidence="3">Binds 1 FMN per subunit.</text>
</comment>
<dbReference type="GO" id="GO:0015937">
    <property type="term" value="P:coenzyme A biosynthetic process"/>
    <property type="evidence" value="ECO:0007669"/>
    <property type="project" value="UniProtKB-UniRule"/>
</dbReference>
<dbReference type="Pfam" id="PF04127">
    <property type="entry name" value="DFP"/>
    <property type="match status" value="1"/>
</dbReference>
<keyword evidence="2 3" id="KW-0456">Lyase</keyword>
<dbReference type="GO" id="GO:0004632">
    <property type="term" value="F:phosphopantothenate--cysteine ligase activity"/>
    <property type="evidence" value="ECO:0007669"/>
    <property type="project" value="UniProtKB-UniRule"/>
</dbReference>
<accession>A7NPG6</accession>
<keyword evidence="3" id="KW-0479">Metal-binding</keyword>
<feature type="binding site" evidence="3">
    <location>
        <position position="325"/>
    </location>
    <ligand>
        <name>CTP</name>
        <dbReference type="ChEBI" id="CHEBI:37563"/>
    </ligand>
</feature>
<gene>
    <name evidence="3" type="primary">coaBC</name>
    <name evidence="7" type="ordered locus">Rcas_3412</name>
</gene>
<dbReference type="AlphaFoldDB" id="A7NPG6"/>
<dbReference type="InterPro" id="IPR003382">
    <property type="entry name" value="Flavoprotein"/>
</dbReference>
<feature type="binding site" evidence="3">
    <location>
        <begin position="308"/>
        <end position="311"/>
    </location>
    <ligand>
        <name>CTP</name>
        <dbReference type="ChEBI" id="CHEBI:37563"/>
    </ligand>
</feature>
<dbReference type="OrthoDB" id="9802554at2"/>
<comment type="catalytic activity">
    <reaction evidence="3 4">
        <text>N-[(R)-4-phosphopantothenoyl]-L-cysteine + H(+) = (R)-4'-phosphopantetheine + CO2</text>
        <dbReference type="Rhea" id="RHEA:16793"/>
        <dbReference type="ChEBI" id="CHEBI:15378"/>
        <dbReference type="ChEBI" id="CHEBI:16526"/>
        <dbReference type="ChEBI" id="CHEBI:59458"/>
        <dbReference type="ChEBI" id="CHEBI:61723"/>
        <dbReference type="EC" id="4.1.1.36"/>
    </reaction>
</comment>
<comment type="function">
    <text evidence="3">Catalyzes two sequential steps in the biosynthesis of coenzyme A. In the first step cysteine is conjugated to 4'-phosphopantothenate to form 4-phosphopantothenoylcysteine. In the second step the latter compound is decarboxylated to form 4'-phosphopantotheine.</text>
</comment>
<reference evidence="7 8" key="1">
    <citation type="submission" date="2007-08" db="EMBL/GenBank/DDBJ databases">
        <title>Complete sequence of Roseiflexus castenholzii DSM 13941.</title>
        <authorList>
            <consortium name="US DOE Joint Genome Institute"/>
            <person name="Copeland A."/>
            <person name="Lucas S."/>
            <person name="Lapidus A."/>
            <person name="Barry K."/>
            <person name="Glavina del Rio T."/>
            <person name="Dalin E."/>
            <person name="Tice H."/>
            <person name="Pitluck S."/>
            <person name="Thompson L.S."/>
            <person name="Brettin T."/>
            <person name="Bruce D."/>
            <person name="Detter J.C."/>
            <person name="Han C."/>
            <person name="Tapia R."/>
            <person name="Schmutz J."/>
            <person name="Larimer F."/>
            <person name="Land M."/>
            <person name="Hauser L."/>
            <person name="Kyrpides N."/>
            <person name="Mikhailova N."/>
            <person name="Bryant D.A."/>
            <person name="Hanada S."/>
            <person name="Tsukatani Y."/>
            <person name="Richardson P."/>
        </authorList>
    </citation>
    <scope>NUCLEOTIDE SEQUENCE [LARGE SCALE GENOMIC DNA]</scope>
    <source>
        <strain evidence="8">DSM 13941 / HLO8</strain>
    </source>
</reference>
<sequence length="411" mass="43859">MSILTGKHILLGVTGSIAAYKVAELARHLTLDGAIVDVIMTAAAQRFVGSATFQALTGRPVLDDMWTLPEDGVVGHVSLGQHADLLVIAPATANTIARLAAGLCDDLLTTTALAVTAPILIAPAMNPRMYEHPATQANIALLRQRGVTVIEPEYGRMAEPVIGRGRLPEPWIIEAEIRALLGRTSGPLRGRRVVVTAGGTHEPIDPVRFIGNRASGRMGYAIAAAARDRGASVTLISGPARVQPPAAVTLVRVETALEMQREVESAIADADLLIMNAAVADFRPAIVAGQKIKKGDDEELTIRLVRNPDILASIAHRRDLVKIGFAAETHDLLTYARDKLERKGLDMIVANEAVASIGSEDIQLILIDAQGIERLPLLPKTEAAELLLDAIVERCAARWSDSRLDLGAAHD</sequence>
<comment type="function">
    <text evidence="4">Catalyzes two steps in the biosynthesis of coenzyme A. In the first step cysteine is conjugated to 4'-phosphopantothenate to form 4-phosphopantothenoylcysteine, in the latter compound is decarboxylated to form 4'-phosphopantotheine.</text>
</comment>
<name>A7NPG6_ROSCS</name>
<keyword evidence="3 4" id="KW-0436">Ligase</keyword>
<dbReference type="GO" id="GO:0046872">
    <property type="term" value="F:metal ion binding"/>
    <property type="evidence" value="ECO:0007669"/>
    <property type="project" value="UniProtKB-KW"/>
</dbReference>
<dbReference type="SUPFAM" id="SSF102645">
    <property type="entry name" value="CoaB-like"/>
    <property type="match status" value="1"/>
</dbReference>
<dbReference type="EC" id="4.1.1.36" evidence="3"/>
<keyword evidence="8" id="KW-1185">Reference proteome</keyword>
<feature type="domain" description="Flavoprotein" evidence="5">
    <location>
        <begin position="7"/>
        <end position="155"/>
    </location>
</feature>
<evidence type="ECO:0000313" key="8">
    <source>
        <dbReference type="Proteomes" id="UP000000263"/>
    </source>
</evidence>
<feature type="region of interest" description="Phosphopantothenate--cysteine ligase" evidence="3">
    <location>
        <begin position="193"/>
        <end position="411"/>
    </location>
</feature>
<dbReference type="STRING" id="383372.Rcas_3412"/>
<evidence type="ECO:0000256" key="4">
    <source>
        <dbReference type="RuleBase" id="RU364078"/>
    </source>
</evidence>
<dbReference type="InterPro" id="IPR007085">
    <property type="entry name" value="DNA/pantothenate-metab_flavo_C"/>
</dbReference>
<evidence type="ECO:0000256" key="2">
    <source>
        <dbReference type="ARBA" id="ARBA00023239"/>
    </source>
</evidence>
<comment type="caution">
    <text evidence="3">Lacks conserved residue(s) required for the propagation of feature annotation.</text>
</comment>
<comment type="pathway">
    <text evidence="3 4">Cofactor biosynthesis; coenzyme A biosynthesis; CoA from (R)-pantothenate: step 2/5.</text>
</comment>
<protein>
    <recommendedName>
        <fullName evidence="3">Coenzyme A biosynthesis bifunctional protein CoaBC</fullName>
    </recommendedName>
    <alternativeName>
        <fullName evidence="3">DNA/pantothenate metabolism flavoprotein</fullName>
    </alternativeName>
    <alternativeName>
        <fullName evidence="3">Phosphopantothenoylcysteine synthetase/decarboxylase</fullName>
        <shortName evidence="3">PPCS-PPCDC</shortName>
    </alternativeName>
    <domain>
        <recommendedName>
            <fullName evidence="3">Phosphopantothenoylcysteine decarboxylase</fullName>
            <shortName evidence="3">PPC decarboxylase</shortName>
            <shortName evidence="3">PPC-DC</shortName>
            <ecNumber evidence="3">4.1.1.36</ecNumber>
        </recommendedName>
        <alternativeName>
            <fullName evidence="3">CoaC</fullName>
        </alternativeName>
    </domain>
    <domain>
        <recommendedName>
            <fullName evidence="3">Phosphopantothenate--cysteine ligase</fullName>
            <ecNumber evidence="3">6.3.2.5</ecNumber>
        </recommendedName>
        <alternativeName>
            <fullName evidence="3">CoaB</fullName>
        </alternativeName>
        <alternativeName>
            <fullName evidence="3">Phosphopantothenoylcysteine synthetase</fullName>
            <shortName evidence="3">PPC synthetase</shortName>
            <shortName evidence="3">PPC-S</shortName>
        </alternativeName>
    </domain>
</protein>
<comment type="similarity">
    <text evidence="3 4">In the N-terminal section; belongs to the HFCD (homo-oligomeric flavin containing Cys decarboxylase) superfamily.</text>
</comment>
<keyword evidence="3 4" id="KW-0288">FMN</keyword>
<keyword evidence="1 3" id="KW-0210">Decarboxylase</keyword>
<comment type="catalytic activity">
    <reaction evidence="3 4">
        <text>(R)-4'-phosphopantothenate + L-cysteine + CTP = N-[(R)-4-phosphopantothenoyl]-L-cysteine + CMP + diphosphate + H(+)</text>
        <dbReference type="Rhea" id="RHEA:19397"/>
        <dbReference type="ChEBI" id="CHEBI:10986"/>
        <dbReference type="ChEBI" id="CHEBI:15378"/>
        <dbReference type="ChEBI" id="CHEBI:33019"/>
        <dbReference type="ChEBI" id="CHEBI:35235"/>
        <dbReference type="ChEBI" id="CHEBI:37563"/>
        <dbReference type="ChEBI" id="CHEBI:59458"/>
        <dbReference type="ChEBI" id="CHEBI:60377"/>
        <dbReference type="EC" id="6.3.2.5"/>
    </reaction>
</comment>
<evidence type="ECO:0000313" key="7">
    <source>
        <dbReference type="EMBL" id="ABU59462.1"/>
    </source>
</evidence>
<evidence type="ECO:0000256" key="1">
    <source>
        <dbReference type="ARBA" id="ARBA00022793"/>
    </source>
</evidence>
<dbReference type="InterPro" id="IPR005252">
    <property type="entry name" value="CoaBC"/>
</dbReference>
<dbReference type="Gene3D" id="3.40.50.1950">
    <property type="entry name" value="Flavin prenyltransferase-like"/>
    <property type="match status" value="1"/>
</dbReference>
<comment type="similarity">
    <text evidence="3 4">In the C-terminal section; belongs to the PPC synthetase family.</text>
</comment>
<dbReference type="Pfam" id="PF02441">
    <property type="entry name" value="Flavoprotein"/>
    <property type="match status" value="1"/>
</dbReference>